<organism evidence="5 6">
    <name type="scientific">Psychrobacillus lasiicapitis</name>
    <dbReference type="NCBI Taxonomy" id="1636719"/>
    <lineage>
        <taxon>Bacteria</taxon>
        <taxon>Bacillati</taxon>
        <taxon>Bacillota</taxon>
        <taxon>Bacilli</taxon>
        <taxon>Bacillales</taxon>
        <taxon>Bacillaceae</taxon>
        <taxon>Psychrobacillus</taxon>
    </lineage>
</organism>
<accession>A0A544T046</accession>
<dbReference type="InterPro" id="IPR037038">
    <property type="entry name" value="HepT-like_sf"/>
</dbReference>
<keyword evidence="3" id="KW-0378">Hydrolase</keyword>
<reference evidence="5 6" key="1">
    <citation type="submission" date="2019-05" db="EMBL/GenBank/DDBJ databases">
        <title>Psychrobacillus vulpis sp. nov., a new species isolated from feces of a red fox that inhabits in The Tablas de Daimiel Natural Park, Albacete, Spain.</title>
        <authorList>
            <person name="Rodriguez M."/>
            <person name="Reina J.C."/>
            <person name="Bejar V."/>
            <person name="Llamas I."/>
        </authorList>
    </citation>
    <scope>NUCLEOTIDE SEQUENCE [LARGE SCALE GENOMIC DNA]</scope>
    <source>
        <strain evidence="5 6">NEAU-3TGS17</strain>
    </source>
</reference>
<evidence type="ECO:0000256" key="4">
    <source>
        <dbReference type="ARBA" id="ARBA00024207"/>
    </source>
</evidence>
<evidence type="ECO:0000313" key="5">
    <source>
        <dbReference type="EMBL" id="TQR10804.1"/>
    </source>
</evidence>
<evidence type="ECO:0000256" key="3">
    <source>
        <dbReference type="ARBA" id="ARBA00022801"/>
    </source>
</evidence>
<dbReference type="OrthoDB" id="2375467at2"/>
<dbReference type="Pfam" id="PF01934">
    <property type="entry name" value="HepT-like"/>
    <property type="match status" value="1"/>
</dbReference>
<dbReference type="AlphaFoldDB" id="A0A544T046"/>
<dbReference type="GO" id="GO:0016787">
    <property type="term" value="F:hydrolase activity"/>
    <property type="evidence" value="ECO:0007669"/>
    <property type="project" value="UniProtKB-KW"/>
</dbReference>
<evidence type="ECO:0000256" key="2">
    <source>
        <dbReference type="ARBA" id="ARBA00022722"/>
    </source>
</evidence>
<comment type="caution">
    <text evidence="5">The sequence shown here is derived from an EMBL/GenBank/DDBJ whole genome shotgun (WGS) entry which is preliminary data.</text>
</comment>
<name>A0A544T046_9BACI</name>
<dbReference type="Gene3D" id="1.20.120.580">
    <property type="entry name" value="bsu32300-like"/>
    <property type="match status" value="1"/>
</dbReference>
<sequence length="153" mass="17599">MYFVDRKKIAETIAHMNKLITLIEGKVDWHSNEQSQLALERVGQNIIESIIDVGNSMIDGFIMRDPGGYDDIIDILTDEKVIPAEMDAPLKKVIEFRKELVRHFYAVDHKKLEQVLIENLAYLKQFPGYVENYLLHELGPVSAFLPEDSNVKL</sequence>
<keyword evidence="6" id="KW-1185">Reference proteome</keyword>
<protein>
    <submittedName>
        <fullName evidence="5">DUF86 domain-containing protein</fullName>
    </submittedName>
</protein>
<proteinExistence type="inferred from homology"/>
<dbReference type="GO" id="GO:0004540">
    <property type="term" value="F:RNA nuclease activity"/>
    <property type="evidence" value="ECO:0007669"/>
    <property type="project" value="InterPro"/>
</dbReference>
<evidence type="ECO:0000256" key="1">
    <source>
        <dbReference type="ARBA" id="ARBA00022649"/>
    </source>
</evidence>
<comment type="similarity">
    <text evidence="4">Belongs to the HepT RNase toxin family.</text>
</comment>
<dbReference type="GO" id="GO:0110001">
    <property type="term" value="C:toxin-antitoxin complex"/>
    <property type="evidence" value="ECO:0007669"/>
    <property type="project" value="InterPro"/>
</dbReference>
<dbReference type="PANTHER" id="PTHR33397">
    <property type="entry name" value="UPF0331 PROTEIN YUTE"/>
    <property type="match status" value="1"/>
</dbReference>
<dbReference type="InterPro" id="IPR052379">
    <property type="entry name" value="Type_VII_TA_RNase"/>
</dbReference>
<evidence type="ECO:0000313" key="6">
    <source>
        <dbReference type="Proteomes" id="UP000317316"/>
    </source>
</evidence>
<dbReference type="PANTHER" id="PTHR33397:SF5">
    <property type="entry name" value="RNASE YUTE-RELATED"/>
    <property type="match status" value="1"/>
</dbReference>
<dbReference type="Proteomes" id="UP000317316">
    <property type="component" value="Unassembled WGS sequence"/>
</dbReference>
<gene>
    <name evidence="5" type="ORF">FG382_17250</name>
</gene>
<keyword evidence="2" id="KW-0540">Nuclease</keyword>
<keyword evidence="1" id="KW-1277">Toxin-antitoxin system</keyword>
<dbReference type="EMBL" id="VDGH01000010">
    <property type="protein sequence ID" value="TQR10804.1"/>
    <property type="molecule type" value="Genomic_DNA"/>
</dbReference>
<dbReference type="RefSeq" id="WP_142540125.1">
    <property type="nucleotide sequence ID" value="NZ_BMIE01000008.1"/>
</dbReference>
<dbReference type="InterPro" id="IPR008201">
    <property type="entry name" value="HepT-like"/>
</dbReference>